<feature type="region of interest" description="Disordered" evidence="1">
    <location>
        <begin position="139"/>
        <end position="163"/>
    </location>
</feature>
<comment type="caution">
    <text evidence="2">The sequence shown here is derived from an EMBL/GenBank/DDBJ whole genome shotgun (WGS) entry which is preliminary data.</text>
</comment>
<accession>A0AAW2R1F7</accession>
<sequence>MEIDDKALARGPMIHFGPADAQGYINKRSWGMSLGASGHFIIWFCRRGYAPVGTDFTPPLLGVRPTKRTRMDRFLVVDMPSAYNLILRRPALDTFQAVISTYHRKLKFSVGDNKGEVKGDHYTTWKCYIETIKSYSNNMDVDTPSKESSRRIKTVRSPPVSSQ</sequence>
<gene>
    <name evidence="2" type="ORF">Sradi_3321200</name>
</gene>
<dbReference type="EMBL" id="JACGWJ010000014">
    <property type="protein sequence ID" value="KAL0374055.1"/>
    <property type="molecule type" value="Genomic_DNA"/>
</dbReference>
<reference evidence="2" key="1">
    <citation type="submission" date="2020-06" db="EMBL/GenBank/DDBJ databases">
        <authorList>
            <person name="Li T."/>
            <person name="Hu X."/>
            <person name="Zhang T."/>
            <person name="Song X."/>
            <person name="Zhang H."/>
            <person name="Dai N."/>
            <person name="Sheng W."/>
            <person name="Hou X."/>
            <person name="Wei L."/>
        </authorList>
    </citation>
    <scope>NUCLEOTIDE SEQUENCE</scope>
    <source>
        <strain evidence="2">G02</strain>
        <tissue evidence="2">Leaf</tissue>
    </source>
</reference>
<name>A0AAW2R1F7_SESRA</name>
<dbReference type="AlphaFoldDB" id="A0AAW2R1F7"/>
<protein>
    <submittedName>
        <fullName evidence="2">Uncharacterized protein</fullName>
    </submittedName>
</protein>
<proteinExistence type="predicted"/>
<evidence type="ECO:0000313" key="2">
    <source>
        <dbReference type="EMBL" id="KAL0374055.1"/>
    </source>
</evidence>
<organism evidence="2">
    <name type="scientific">Sesamum radiatum</name>
    <name type="common">Black benniseed</name>
    <dbReference type="NCBI Taxonomy" id="300843"/>
    <lineage>
        <taxon>Eukaryota</taxon>
        <taxon>Viridiplantae</taxon>
        <taxon>Streptophyta</taxon>
        <taxon>Embryophyta</taxon>
        <taxon>Tracheophyta</taxon>
        <taxon>Spermatophyta</taxon>
        <taxon>Magnoliopsida</taxon>
        <taxon>eudicotyledons</taxon>
        <taxon>Gunneridae</taxon>
        <taxon>Pentapetalae</taxon>
        <taxon>asterids</taxon>
        <taxon>lamiids</taxon>
        <taxon>Lamiales</taxon>
        <taxon>Pedaliaceae</taxon>
        <taxon>Sesamum</taxon>
    </lineage>
</organism>
<evidence type="ECO:0000256" key="1">
    <source>
        <dbReference type="SAM" id="MobiDB-lite"/>
    </source>
</evidence>
<reference evidence="2" key="2">
    <citation type="journal article" date="2024" name="Plant">
        <title>Genomic evolution and insights into agronomic trait innovations of Sesamum species.</title>
        <authorList>
            <person name="Miao H."/>
            <person name="Wang L."/>
            <person name="Qu L."/>
            <person name="Liu H."/>
            <person name="Sun Y."/>
            <person name="Le M."/>
            <person name="Wang Q."/>
            <person name="Wei S."/>
            <person name="Zheng Y."/>
            <person name="Lin W."/>
            <person name="Duan Y."/>
            <person name="Cao H."/>
            <person name="Xiong S."/>
            <person name="Wang X."/>
            <person name="Wei L."/>
            <person name="Li C."/>
            <person name="Ma Q."/>
            <person name="Ju M."/>
            <person name="Zhao R."/>
            <person name="Li G."/>
            <person name="Mu C."/>
            <person name="Tian Q."/>
            <person name="Mei H."/>
            <person name="Zhang T."/>
            <person name="Gao T."/>
            <person name="Zhang H."/>
        </authorList>
    </citation>
    <scope>NUCLEOTIDE SEQUENCE</scope>
    <source>
        <strain evidence="2">G02</strain>
    </source>
</reference>